<keyword evidence="4" id="KW-1185">Reference proteome</keyword>
<dbReference type="PANTHER" id="PTHR45947:SF3">
    <property type="entry name" value="SULFOQUINOVOSYL TRANSFERASE SQD2"/>
    <property type="match status" value="1"/>
</dbReference>
<evidence type="ECO:0000259" key="1">
    <source>
        <dbReference type="Pfam" id="PF00534"/>
    </source>
</evidence>
<evidence type="ECO:0000313" key="3">
    <source>
        <dbReference type="EMBL" id="SSC12481.1"/>
    </source>
</evidence>
<dbReference type="Proteomes" id="UP000250796">
    <property type="component" value="Chromosome MESINF"/>
</dbReference>
<accession>A0A7Z7PN32</accession>
<dbReference type="PANTHER" id="PTHR45947">
    <property type="entry name" value="SULFOQUINOVOSYL TRANSFERASE SQD2"/>
    <property type="match status" value="1"/>
</dbReference>
<dbReference type="RefSeq" id="WP_169698797.1">
    <property type="nucleotide sequence ID" value="NZ_LS974202.1"/>
</dbReference>
<dbReference type="SUPFAM" id="SSF53756">
    <property type="entry name" value="UDP-Glycosyltransferase/glycogen phosphorylase"/>
    <property type="match status" value="1"/>
</dbReference>
<reference evidence="3 4" key="1">
    <citation type="submission" date="2017-01" db="EMBL/GenBank/DDBJ databases">
        <authorList>
            <person name="Erauso G."/>
        </authorList>
    </citation>
    <scope>NUCLEOTIDE SEQUENCE [LARGE SCALE GENOMIC DNA]</scope>
    <source>
        <strain evidence="3">MESINF1</strain>
    </source>
</reference>
<proteinExistence type="predicted"/>
<feature type="domain" description="Glycosyltransferase subfamily 4-like N-terminal" evidence="2">
    <location>
        <begin position="41"/>
        <end position="139"/>
    </location>
</feature>
<protein>
    <submittedName>
        <fullName evidence="3">Processive diacylglycerol alpha-glucosyltransferase</fullName>
        <ecNumber evidence="3">2.4.1.-</ecNumber>
        <ecNumber evidence="3">2.4.1.208</ecNumber>
    </submittedName>
</protein>
<dbReference type="KEGG" id="minf:MESINF_1032"/>
<dbReference type="GO" id="GO:0047257">
    <property type="term" value="F:diglucosyl diacylglycerol synthase activity"/>
    <property type="evidence" value="ECO:0007669"/>
    <property type="project" value="UniProtKB-EC"/>
</dbReference>
<dbReference type="Pfam" id="PF00534">
    <property type="entry name" value="Glycos_transf_1"/>
    <property type="match status" value="1"/>
</dbReference>
<feature type="domain" description="Glycosyl transferase family 1" evidence="1">
    <location>
        <begin position="151"/>
        <end position="309"/>
    </location>
</feature>
<dbReference type="EC" id="2.4.1.208" evidence="3"/>
<gene>
    <name evidence="3" type="primary">dgs</name>
    <name evidence="3" type="ORF">MESINF_1032</name>
</gene>
<dbReference type="InterPro" id="IPR050194">
    <property type="entry name" value="Glycosyltransferase_grp1"/>
</dbReference>
<sequence length="334" mass="37688">MKVLLYSEGKKLFSKSGVGRALKHQMIALEKVGVAYTTDEEDNYDLAHINTIGPGGEKVLKKSRKSGLPVIYHTHTTFEDFRNSFMFSNSLAPLIKRRIKRLYSSADFLISPSEYTRDLVRGYGVNLPIKVISNGVDNEKFTRNAFLAESFRKQYGIEGPLVISVGLPFSRKGVVDFCDIAADKPDIRFFWFGAKITSLLPAKIKKLLNHPPKNVIFPGFVPQETIMGAYSACDAFFFPSYEENEGIVVLEALSMEAPILIRDIPVYRGWMRSEENCLKGRDNRELSFLLDRLVADKKLAGKLTSTGKETALERDLSIIGQKLKNTYLEVLEKR</sequence>
<dbReference type="EC" id="2.4.1.-" evidence="3"/>
<dbReference type="Gene3D" id="3.40.50.2000">
    <property type="entry name" value="Glycogen Phosphorylase B"/>
    <property type="match status" value="2"/>
</dbReference>
<evidence type="ECO:0000313" key="4">
    <source>
        <dbReference type="Proteomes" id="UP000250796"/>
    </source>
</evidence>
<dbReference type="CDD" id="cd03801">
    <property type="entry name" value="GT4_PimA-like"/>
    <property type="match status" value="1"/>
</dbReference>
<dbReference type="InterPro" id="IPR028098">
    <property type="entry name" value="Glyco_trans_4-like_N"/>
</dbReference>
<dbReference type="AlphaFoldDB" id="A0A7Z7PN32"/>
<organism evidence="3 4">
    <name type="scientific">Mesotoga infera</name>
    <dbReference type="NCBI Taxonomy" id="1236046"/>
    <lineage>
        <taxon>Bacteria</taxon>
        <taxon>Thermotogati</taxon>
        <taxon>Thermotogota</taxon>
        <taxon>Thermotogae</taxon>
        <taxon>Kosmotogales</taxon>
        <taxon>Kosmotogaceae</taxon>
        <taxon>Mesotoga</taxon>
    </lineage>
</organism>
<keyword evidence="3" id="KW-0328">Glycosyltransferase</keyword>
<dbReference type="Pfam" id="PF13439">
    <property type="entry name" value="Glyco_transf_4"/>
    <property type="match status" value="1"/>
</dbReference>
<name>A0A7Z7PN32_9BACT</name>
<dbReference type="EMBL" id="LS974202">
    <property type="protein sequence ID" value="SSC12481.1"/>
    <property type="molecule type" value="Genomic_DNA"/>
</dbReference>
<dbReference type="InterPro" id="IPR001296">
    <property type="entry name" value="Glyco_trans_1"/>
</dbReference>
<keyword evidence="3" id="KW-0808">Transferase</keyword>
<evidence type="ECO:0000259" key="2">
    <source>
        <dbReference type="Pfam" id="PF13439"/>
    </source>
</evidence>